<keyword evidence="10 18" id="KW-0378">Hydrolase</keyword>
<dbReference type="RefSeq" id="WP_161810885.1">
    <property type="nucleotide sequence ID" value="NZ_BLJN01000001.1"/>
</dbReference>
<comment type="subcellular location">
    <subcellularLocation>
        <location evidence="1">Cell inner membrane</location>
        <topology evidence="1">Multi-pass membrane protein</topology>
    </subcellularLocation>
    <subcellularLocation>
        <location evidence="18">Cell membrane</location>
        <topology evidence="18">Multi-pass membrane protein</topology>
    </subcellularLocation>
</comment>
<reference evidence="23" key="1">
    <citation type="submission" date="2020-01" db="EMBL/GenBank/DDBJ databases">
        <title>'Steroidobacter agaridevorans' sp. nov., agar-degrading bacteria isolated from rhizosphere soils.</title>
        <authorList>
            <person name="Ikenaga M."/>
            <person name="Kataoka M."/>
            <person name="Murouchi A."/>
            <person name="Katsuragi S."/>
            <person name="Sakai M."/>
        </authorList>
    </citation>
    <scope>NUCLEOTIDE SEQUENCE [LARGE SCALE GENOMIC DNA]</scope>
    <source>
        <strain evidence="23">YU21-B</strain>
    </source>
</reference>
<keyword evidence="5 18" id="KW-0489">Methyltransferase</keyword>
<feature type="transmembrane region" description="Helical" evidence="19">
    <location>
        <begin position="197"/>
        <end position="214"/>
    </location>
</feature>
<gene>
    <name evidence="22" type="primary">pilD</name>
    <name evidence="22" type="ORF">GCM10011487_10690</name>
</gene>
<dbReference type="InterPro" id="IPR000045">
    <property type="entry name" value="Prepilin_IV_endopep_pep"/>
</dbReference>
<keyword evidence="12 19" id="KW-0472">Membrane</keyword>
<dbReference type="PANTHER" id="PTHR30487">
    <property type="entry name" value="TYPE 4 PREPILIN-LIKE PROTEINS LEADER PEPTIDE-PROCESSING ENZYME"/>
    <property type="match status" value="1"/>
</dbReference>
<evidence type="ECO:0000256" key="19">
    <source>
        <dbReference type="SAM" id="Phobius"/>
    </source>
</evidence>
<dbReference type="GO" id="GO:0005886">
    <property type="term" value="C:plasma membrane"/>
    <property type="evidence" value="ECO:0007669"/>
    <property type="project" value="UniProtKB-SubCell"/>
</dbReference>
<evidence type="ECO:0000256" key="13">
    <source>
        <dbReference type="ARBA" id="ARBA00023268"/>
    </source>
</evidence>
<name>A0A829Y750_9GAMM</name>
<feature type="transmembrane region" description="Helical" evidence="19">
    <location>
        <begin position="172"/>
        <end position="191"/>
    </location>
</feature>
<evidence type="ECO:0000256" key="1">
    <source>
        <dbReference type="ARBA" id="ARBA00004429"/>
    </source>
</evidence>
<evidence type="ECO:0000256" key="11">
    <source>
        <dbReference type="ARBA" id="ARBA00022989"/>
    </source>
</evidence>
<feature type="transmembrane region" description="Helical" evidence="19">
    <location>
        <begin position="116"/>
        <end position="134"/>
    </location>
</feature>
<dbReference type="Pfam" id="PF06750">
    <property type="entry name" value="A24_N_bact"/>
    <property type="match status" value="1"/>
</dbReference>
<comment type="catalytic activity">
    <reaction evidence="14 18">
        <text>Typically cleaves a -Gly-|-Phe- bond to release an N-terminal, basic peptide of 5-8 residues from type IV prepilin, and then N-methylates the new N-terminal amino group, the methyl donor being S-adenosyl-L-methionine.</text>
        <dbReference type="EC" id="3.4.23.43"/>
    </reaction>
</comment>
<keyword evidence="6 18" id="KW-0645">Protease</keyword>
<evidence type="ECO:0000256" key="3">
    <source>
        <dbReference type="ARBA" id="ARBA00022475"/>
    </source>
</evidence>
<evidence type="ECO:0000256" key="6">
    <source>
        <dbReference type="ARBA" id="ARBA00022670"/>
    </source>
</evidence>
<proteinExistence type="inferred from homology"/>
<dbReference type="InterPro" id="IPR010627">
    <property type="entry name" value="Prepilin_pept_A24_N"/>
</dbReference>
<sequence length="306" mass="33618">MQDLLGSSLYLLTSSPTAWIVTMLVLGLLVGSFLNVVIHRLPIMKEREWQEMARDTLGPDLYNPPRDATEKPQPYNLVVPRSACPKCGAPITALQNIPIVSYLFLRGACAKCRTKISIRYPLIEFITGVLSAAVAWKFGFTWYCGAALVLTWALVALTVIDLDRMLLLDDITLPLLWMGLLLSVAPTLPQFGLPVDAHSAILGAVAGYVSLWTVNKAYKAIAKQDGMGYGDFKLFAAFGAWFGWQKLLLIILMSAFTGAAIGIALMIAQGRDRKLAIPFGPFLAAAGWIVLMWGDRLMALYWHRAG</sequence>
<dbReference type="PANTHER" id="PTHR30487:SF0">
    <property type="entry name" value="PREPILIN LEADER PEPTIDASE_N-METHYLTRANSFERASE-RELATED"/>
    <property type="match status" value="1"/>
</dbReference>
<evidence type="ECO:0000256" key="10">
    <source>
        <dbReference type="ARBA" id="ARBA00022801"/>
    </source>
</evidence>
<evidence type="ECO:0000256" key="18">
    <source>
        <dbReference type="RuleBase" id="RU003794"/>
    </source>
</evidence>
<evidence type="ECO:0000313" key="22">
    <source>
        <dbReference type="EMBL" id="GFE79069.1"/>
    </source>
</evidence>
<dbReference type="GO" id="GO:0032259">
    <property type="term" value="P:methylation"/>
    <property type="evidence" value="ECO:0007669"/>
    <property type="project" value="UniProtKB-KW"/>
</dbReference>
<dbReference type="PRINTS" id="PR00864">
    <property type="entry name" value="PREPILNPTASE"/>
</dbReference>
<dbReference type="GO" id="GO:0008168">
    <property type="term" value="F:methyltransferase activity"/>
    <property type="evidence" value="ECO:0007669"/>
    <property type="project" value="UniProtKB-KW"/>
</dbReference>
<feature type="transmembrane region" description="Helical" evidence="19">
    <location>
        <begin position="275"/>
        <end position="294"/>
    </location>
</feature>
<evidence type="ECO:0000256" key="9">
    <source>
        <dbReference type="ARBA" id="ARBA00022692"/>
    </source>
</evidence>
<protein>
    <recommendedName>
        <fullName evidence="16 18">Prepilin leader peptidase/N-methyltransferase</fullName>
        <ecNumber evidence="18">2.1.1.-</ecNumber>
        <ecNumber evidence="15 18">3.4.23.43</ecNumber>
    </recommendedName>
</protein>
<keyword evidence="13 18" id="KW-0511">Multifunctional enzyme</keyword>
<dbReference type="EC" id="3.4.23.43" evidence="15 18"/>
<evidence type="ECO:0000256" key="4">
    <source>
        <dbReference type="ARBA" id="ARBA00022519"/>
    </source>
</evidence>
<dbReference type="Proteomes" id="UP000445000">
    <property type="component" value="Unassembled WGS sequence"/>
</dbReference>
<evidence type="ECO:0000256" key="15">
    <source>
        <dbReference type="ARBA" id="ARBA00067082"/>
    </source>
</evidence>
<keyword evidence="11 19" id="KW-1133">Transmembrane helix</keyword>
<keyword evidence="8" id="KW-0949">S-adenosyl-L-methionine</keyword>
<dbReference type="GO" id="GO:0004190">
    <property type="term" value="F:aspartic-type endopeptidase activity"/>
    <property type="evidence" value="ECO:0007669"/>
    <property type="project" value="UniProtKB-EC"/>
</dbReference>
<dbReference type="Gene3D" id="1.20.120.1220">
    <property type="match status" value="1"/>
</dbReference>
<dbReference type="FunFam" id="1.20.120.1220:FF:000001">
    <property type="entry name" value="Type 4 prepilin-like proteins leader peptide-processing enzyme"/>
    <property type="match status" value="1"/>
</dbReference>
<dbReference type="EC" id="2.1.1.-" evidence="18"/>
<evidence type="ECO:0000259" key="20">
    <source>
        <dbReference type="Pfam" id="PF01478"/>
    </source>
</evidence>
<evidence type="ECO:0000256" key="14">
    <source>
        <dbReference type="ARBA" id="ARBA00050401"/>
    </source>
</evidence>
<keyword evidence="3" id="KW-1003">Cell membrane</keyword>
<keyword evidence="23" id="KW-1185">Reference proteome</keyword>
<dbReference type="EMBL" id="BLJN01000001">
    <property type="protein sequence ID" value="GFE79069.1"/>
    <property type="molecule type" value="Genomic_DNA"/>
</dbReference>
<feature type="domain" description="Prepilin peptidase A24 N-terminal" evidence="21">
    <location>
        <begin position="25"/>
        <end position="138"/>
    </location>
</feature>
<evidence type="ECO:0000256" key="12">
    <source>
        <dbReference type="ARBA" id="ARBA00023136"/>
    </source>
</evidence>
<feature type="domain" description="Prepilin type IV endopeptidase peptidase" evidence="20">
    <location>
        <begin position="148"/>
        <end position="263"/>
    </location>
</feature>
<organism evidence="22 23">
    <name type="scientific">Steroidobacter agaridevorans</name>
    <dbReference type="NCBI Taxonomy" id="2695856"/>
    <lineage>
        <taxon>Bacteria</taxon>
        <taxon>Pseudomonadati</taxon>
        <taxon>Pseudomonadota</taxon>
        <taxon>Gammaproteobacteria</taxon>
        <taxon>Steroidobacterales</taxon>
        <taxon>Steroidobacteraceae</taxon>
        <taxon>Steroidobacter</taxon>
    </lineage>
</organism>
<keyword evidence="4" id="KW-0997">Cell inner membrane</keyword>
<dbReference type="Pfam" id="PF01478">
    <property type="entry name" value="Peptidase_A24"/>
    <property type="match status" value="1"/>
</dbReference>
<feature type="transmembrane region" description="Helical" evidence="19">
    <location>
        <begin position="140"/>
        <end position="160"/>
    </location>
</feature>
<evidence type="ECO:0000256" key="8">
    <source>
        <dbReference type="ARBA" id="ARBA00022691"/>
    </source>
</evidence>
<evidence type="ECO:0000256" key="17">
    <source>
        <dbReference type="RuleBase" id="RU003793"/>
    </source>
</evidence>
<feature type="transmembrane region" description="Helical" evidence="19">
    <location>
        <begin position="250"/>
        <end position="268"/>
    </location>
</feature>
<dbReference type="InterPro" id="IPR014032">
    <property type="entry name" value="Peptidase_A24A_bac"/>
</dbReference>
<dbReference type="InterPro" id="IPR050882">
    <property type="entry name" value="Prepilin_peptidase/N-MTase"/>
</dbReference>
<comment type="caution">
    <text evidence="22">The sequence shown here is derived from an EMBL/GenBank/DDBJ whole genome shotgun (WGS) entry which is preliminary data.</text>
</comment>
<evidence type="ECO:0000256" key="16">
    <source>
        <dbReference type="ARBA" id="ARBA00071870"/>
    </source>
</evidence>
<comment type="similarity">
    <text evidence="2 17">Belongs to the peptidase A24 family.</text>
</comment>
<evidence type="ECO:0000256" key="5">
    <source>
        <dbReference type="ARBA" id="ARBA00022603"/>
    </source>
</evidence>
<keyword evidence="7 18" id="KW-0808">Transferase</keyword>
<dbReference type="AlphaFoldDB" id="A0A829Y750"/>
<comment type="function">
    <text evidence="18">Plays an essential role in type IV pili and type II pseudopili formation by proteolytically removing the leader sequence from substrate proteins and subsequently monomethylating the alpha-amino group of the newly exposed N-terminal phenylalanine.</text>
</comment>
<evidence type="ECO:0000313" key="23">
    <source>
        <dbReference type="Proteomes" id="UP000445000"/>
    </source>
</evidence>
<evidence type="ECO:0000256" key="7">
    <source>
        <dbReference type="ARBA" id="ARBA00022679"/>
    </source>
</evidence>
<evidence type="ECO:0000259" key="21">
    <source>
        <dbReference type="Pfam" id="PF06750"/>
    </source>
</evidence>
<dbReference type="GO" id="GO:0006465">
    <property type="term" value="P:signal peptide processing"/>
    <property type="evidence" value="ECO:0007669"/>
    <property type="project" value="TreeGrafter"/>
</dbReference>
<evidence type="ECO:0000256" key="2">
    <source>
        <dbReference type="ARBA" id="ARBA00005801"/>
    </source>
</evidence>
<keyword evidence="9 18" id="KW-0812">Transmembrane</keyword>
<accession>A0A829Y750</accession>
<feature type="transmembrane region" description="Helical" evidence="19">
    <location>
        <begin position="18"/>
        <end position="38"/>
    </location>
</feature>